<keyword evidence="1" id="KW-0547">Nucleotide-binding</keyword>
<dbReference type="HOGENOM" id="CLU_011106_0_1_1"/>
<dbReference type="GO" id="GO:0005743">
    <property type="term" value="C:mitochondrial inner membrane"/>
    <property type="evidence" value="ECO:0007669"/>
    <property type="project" value="EnsemblFungi"/>
</dbReference>
<accession>H2AMA5</accession>
<evidence type="ECO:0000313" key="4">
    <source>
        <dbReference type="EMBL" id="CCF55505.1"/>
    </source>
</evidence>
<dbReference type="GO" id="GO:1902775">
    <property type="term" value="P:mitochondrial large ribosomal subunit assembly"/>
    <property type="evidence" value="ECO:0007669"/>
    <property type="project" value="EnsemblFungi"/>
</dbReference>
<dbReference type="KEGG" id="kaf:KAFR_0A00670"/>
<dbReference type="Proteomes" id="UP000005220">
    <property type="component" value="Chromosome 1"/>
</dbReference>
<dbReference type="CDD" id="cd01856">
    <property type="entry name" value="YlqF"/>
    <property type="match status" value="1"/>
</dbReference>
<proteinExistence type="predicted"/>
<dbReference type="InterPro" id="IPR027417">
    <property type="entry name" value="P-loop_NTPase"/>
</dbReference>
<dbReference type="FunCoup" id="H2AMA5">
    <property type="interactions" value="792"/>
</dbReference>
<reference evidence="4 5" key="1">
    <citation type="journal article" date="2011" name="Proc. Natl. Acad. Sci. U.S.A.">
        <title>Evolutionary erosion of yeast sex chromosomes by mating-type switching accidents.</title>
        <authorList>
            <person name="Gordon J.L."/>
            <person name="Armisen D."/>
            <person name="Proux-Wera E."/>
            <person name="Oheigeartaigh S.S."/>
            <person name="Byrne K.P."/>
            <person name="Wolfe K.H."/>
        </authorList>
    </citation>
    <scope>NUCLEOTIDE SEQUENCE [LARGE SCALE GENOMIC DNA]</scope>
    <source>
        <strain evidence="5">ATCC 22294 / BCRC 22015 / CBS 2517 / CECT 1963 / NBRC 1671 / NRRL Y-8276</strain>
    </source>
</reference>
<dbReference type="Gene3D" id="3.40.50.300">
    <property type="entry name" value="P-loop containing nucleotide triphosphate hydrolases"/>
    <property type="match status" value="1"/>
</dbReference>
<dbReference type="SUPFAM" id="SSF52540">
    <property type="entry name" value="P-loop containing nucleoside triphosphate hydrolases"/>
    <property type="match status" value="1"/>
</dbReference>
<keyword evidence="2" id="KW-0342">GTP-binding</keyword>
<dbReference type="GeneID" id="13882130"/>
<dbReference type="AlphaFoldDB" id="H2AMA5"/>
<dbReference type="GO" id="GO:0005525">
    <property type="term" value="F:GTP binding"/>
    <property type="evidence" value="ECO:0007669"/>
    <property type="project" value="UniProtKB-KW"/>
</dbReference>
<name>H2AMA5_KAZAF</name>
<keyword evidence="5" id="KW-1185">Reference proteome</keyword>
<evidence type="ECO:0000256" key="2">
    <source>
        <dbReference type="ARBA" id="ARBA00023134"/>
    </source>
</evidence>
<feature type="domain" description="CP-type G" evidence="3">
    <location>
        <begin position="39"/>
        <end position="220"/>
    </location>
</feature>
<dbReference type="STRING" id="1071382.H2AMA5"/>
<evidence type="ECO:0000259" key="3">
    <source>
        <dbReference type="PROSITE" id="PS51721"/>
    </source>
</evidence>
<gene>
    <name evidence="4" type="primary">KAFR0A00670</name>
    <name evidence="4" type="ORF">KAFR_0A00670</name>
</gene>
<dbReference type="PANTHER" id="PTHR45782">
    <property type="entry name" value="MITOCHONDRIAL RIBOSOME-ASSOCIATED GTPASE 1"/>
    <property type="match status" value="1"/>
</dbReference>
<organism evidence="4 5">
    <name type="scientific">Kazachstania africana (strain ATCC 22294 / BCRC 22015 / CBS 2517 / CECT 1963 / NBRC 1671 / NRRL Y-8276)</name>
    <name type="common">Yeast</name>
    <name type="synonym">Kluyveromyces africanus</name>
    <dbReference type="NCBI Taxonomy" id="1071382"/>
    <lineage>
        <taxon>Eukaryota</taxon>
        <taxon>Fungi</taxon>
        <taxon>Dikarya</taxon>
        <taxon>Ascomycota</taxon>
        <taxon>Saccharomycotina</taxon>
        <taxon>Saccharomycetes</taxon>
        <taxon>Saccharomycetales</taxon>
        <taxon>Saccharomycetaceae</taxon>
        <taxon>Kazachstania</taxon>
    </lineage>
</organism>
<dbReference type="OrthoDB" id="269151at2759"/>
<dbReference type="InterPro" id="IPR030378">
    <property type="entry name" value="G_CP_dom"/>
</dbReference>
<dbReference type="RefSeq" id="XP_003954640.1">
    <property type="nucleotide sequence ID" value="XM_003954591.1"/>
</dbReference>
<evidence type="ECO:0000313" key="5">
    <source>
        <dbReference type="Proteomes" id="UP000005220"/>
    </source>
</evidence>
<dbReference type="GO" id="GO:0003924">
    <property type="term" value="F:GTPase activity"/>
    <property type="evidence" value="ECO:0007669"/>
    <property type="project" value="TreeGrafter"/>
</dbReference>
<evidence type="ECO:0000256" key="1">
    <source>
        <dbReference type="ARBA" id="ARBA00022741"/>
    </source>
</evidence>
<dbReference type="InParanoid" id="H2AMA5"/>
<protein>
    <recommendedName>
        <fullName evidence="3">CP-type G domain-containing protein</fullName>
    </recommendedName>
</protein>
<dbReference type="EMBL" id="HE650821">
    <property type="protein sequence ID" value="CCF55505.1"/>
    <property type="molecule type" value="Genomic_DNA"/>
</dbReference>
<dbReference type="PROSITE" id="PS51721">
    <property type="entry name" value="G_CP"/>
    <property type="match status" value="1"/>
</dbReference>
<dbReference type="PANTHER" id="PTHR45782:SF4">
    <property type="entry name" value="MITOCHONDRIAL RIBOSOME-ASSOCIATED GTPASE 1"/>
    <property type="match status" value="1"/>
</dbReference>
<dbReference type="Pfam" id="PF01926">
    <property type="entry name" value="MMR_HSR1"/>
    <property type="match status" value="1"/>
</dbReference>
<sequence>MARYSSLRYYSTHSFMPRYEFPKYTLVLSDYKGHQAKAMSKIEQLAPQLNMVLELRDIRAPLSTRNILFDKLLMSKKYMIKRLIIYTKKDLMGKDEIYFNKLKTWHEEANESFITIDTRNSNDIKNIMKIIKWESSAHNMPLPMGYRVLVSGMPNVGKSTLINSLRSFSLSTKGNKMKKACRTGNEAGVTRSVSEVIKLMKEEDSAHPVYLIDSPGIGLPGRVSNQSRILSQALCECVKTNLIDPVIQADYLLFLMNLQNPITDCDWYPDSSENPTNDIYEVFRRLNSNGRSTSDTSMAIKWLSGWKRGGNGLLLDPELLLSANDFSYKNYILRDLDKLGDFGLKRGAFKKVRDNAKDFLF</sequence>
<dbReference type="GO" id="GO:0032543">
    <property type="term" value="P:mitochondrial translation"/>
    <property type="evidence" value="ECO:0007669"/>
    <property type="project" value="TreeGrafter"/>
</dbReference>
<dbReference type="eggNOG" id="KOG2485">
    <property type="taxonomic scope" value="Eukaryota"/>
</dbReference>
<dbReference type="InterPro" id="IPR006073">
    <property type="entry name" value="GTP-bd"/>
</dbReference>